<dbReference type="InterPro" id="IPR014755">
    <property type="entry name" value="Cu-Rt/internalin_Ig-like"/>
</dbReference>
<protein>
    <recommendedName>
        <fullName evidence="6">Beta-glucosidase</fullName>
    </recommendedName>
</protein>
<dbReference type="Pfam" id="PF13205">
    <property type="entry name" value="Big_5"/>
    <property type="match status" value="1"/>
</dbReference>
<evidence type="ECO:0000256" key="1">
    <source>
        <dbReference type="ARBA" id="ARBA00022729"/>
    </source>
</evidence>
<evidence type="ECO:0000313" key="4">
    <source>
        <dbReference type="EMBL" id="QCK14903.1"/>
    </source>
</evidence>
<dbReference type="OrthoDB" id="5937621at2"/>
<dbReference type="InterPro" id="IPR032812">
    <property type="entry name" value="SbsA_Ig"/>
</dbReference>
<accession>A0A4D7JIT4</accession>
<proteinExistence type="predicted"/>
<evidence type="ECO:0008006" key="6">
    <source>
        <dbReference type="Google" id="ProtNLM"/>
    </source>
</evidence>
<dbReference type="Pfam" id="PF10091">
    <property type="entry name" value="Glycoamylase"/>
    <property type="match status" value="1"/>
</dbReference>
<evidence type="ECO:0000259" key="3">
    <source>
        <dbReference type="Pfam" id="PF13205"/>
    </source>
</evidence>
<dbReference type="Proteomes" id="UP000298616">
    <property type="component" value="Chromosome"/>
</dbReference>
<dbReference type="Gene3D" id="2.60.40.1220">
    <property type="match status" value="1"/>
</dbReference>
<dbReference type="Gene3D" id="1.50.10.140">
    <property type="match status" value="1"/>
</dbReference>
<dbReference type="EMBL" id="CP028923">
    <property type="protein sequence ID" value="QCK14903.1"/>
    <property type="molecule type" value="Genomic_DNA"/>
</dbReference>
<sequence length="653" mass="73135">MLKLKYFIYCIFIIIISISCSEDENLPELTLENIFIGNIEIIPGQPNENIPVDRSINLIFSTSIDESTIDQSVSLTTNGSQVPFNYNIGSRGSNVNLSPIGSLDNNQSYQLNISSNLKGSQGQSFESVTIEFQTLMGNIEITEINFGGKDGTNGGTIKNIPLNLNASINFTDPVNPSEFENSVNLTGPTSPGLTFNYSNNDQTVMITSSTELRYLNRYNFAIESGNLGSQGEPFEGYNIIVDTRVDSTLKFPEITDEELLTKVQSQTFKYFWDFAHPNSGLARERNSSGDLVTIGGSGFGVMSILAGINRGFITRQEGVTRLGKIVDFLTTADRFHGVWPHWMNGNTGNTIPFSADDDGGDIVETAFMIQGLLTVRQYLDPQNPTEKSIIDKITLLWEKVEWDWYTQAENSITWHWSPNFGFEKNLKVRGWNEALIVYVLAASSPTHTITEEVYHEGWARSGNIVNGNTYYNITLPLGNQLGGPLFFEHYSFLGLDPRNLTDQYADYNEQTMAHTLINRAYCINNPQNYVGYSQQSWGLTASDNHIGYSAHSPTNDLGVITPTAALSSIPYSPQESMEVMKYFYFILGDRLWGKYGFYDAFNFTENWVASSCLAIDQGPIIVMIENHRSQMLWNLFMADQDIQNGLNKLGFNY</sequence>
<dbReference type="InterPro" id="IPR019282">
    <property type="entry name" value="Glycoamylase-like_cons_dom"/>
</dbReference>
<dbReference type="KEGG" id="fpf:DCC35_09195"/>
<gene>
    <name evidence="4" type="ORF">DCC35_09195</name>
</gene>
<dbReference type="RefSeq" id="WP_137090491.1">
    <property type="nucleotide sequence ID" value="NZ_CP028923.1"/>
</dbReference>
<evidence type="ECO:0000259" key="2">
    <source>
        <dbReference type="Pfam" id="PF10091"/>
    </source>
</evidence>
<organism evidence="4 5">
    <name type="scientific">Mangrovivirga cuniculi</name>
    <dbReference type="NCBI Taxonomy" id="2715131"/>
    <lineage>
        <taxon>Bacteria</taxon>
        <taxon>Pseudomonadati</taxon>
        <taxon>Bacteroidota</taxon>
        <taxon>Cytophagia</taxon>
        <taxon>Cytophagales</taxon>
        <taxon>Mangrovivirgaceae</taxon>
        <taxon>Mangrovivirga</taxon>
    </lineage>
</organism>
<keyword evidence="5" id="KW-1185">Reference proteome</keyword>
<name>A0A4D7JIT4_9BACT</name>
<dbReference type="AlphaFoldDB" id="A0A4D7JIT4"/>
<feature type="domain" description="SbsA Ig-like" evidence="3">
    <location>
        <begin position="41"/>
        <end position="134"/>
    </location>
</feature>
<dbReference type="PROSITE" id="PS51257">
    <property type="entry name" value="PROKAR_LIPOPROTEIN"/>
    <property type="match status" value="1"/>
</dbReference>
<reference evidence="4 5" key="1">
    <citation type="submission" date="2018-04" db="EMBL/GenBank/DDBJ databases">
        <title>Complete genome uncultured novel isolate.</title>
        <authorList>
            <person name="Merlino G."/>
        </authorList>
    </citation>
    <scope>NUCLEOTIDE SEQUENCE [LARGE SCALE GENOMIC DNA]</scope>
    <source>
        <strain evidence="5">R1DC9</strain>
    </source>
</reference>
<evidence type="ECO:0000313" key="5">
    <source>
        <dbReference type="Proteomes" id="UP000298616"/>
    </source>
</evidence>
<feature type="domain" description="Glycoamylase-like" evidence="2">
    <location>
        <begin position="427"/>
        <end position="638"/>
    </location>
</feature>
<keyword evidence="1" id="KW-0732">Signal</keyword>